<feature type="compositionally biased region" description="Basic and acidic residues" evidence="1">
    <location>
        <begin position="126"/>
        <end position="158"/>
    </location>
</feature>
<accession>A0A7S4LZM8</accession>
<dbReference type="Gene3D" id="3.30.70.660">
    <property type="entry name" value="Pseudouridine synthase I, catalytic domain, C-terminal subdomain"/>
    <property type="match status" value="1"/>
</dbReference>
<evidence type="ECO:0000313" key="2">
    <source>
        <dbReference type="EMBL" id="CAE2191125.1"/>
    </source>
</evidence>
<gene>
    <name evidence="2" type="ORF">GTHE00462_LOCUS436</name>
</gene>
<organism evidence="2">
    <name type="scientific">Guillardia theta</name>
    <name type="common">Cryptophyte</name>
    <name type="synonym">Cryptomonas phi</name>
    <dbReference type="NCBI Taxonomy" id="55529"/>
    <lineage>
        <taxon>Eukaryota</taxon>
        <taxon>Cryptophyceae</taxon>
        <taxon>Pyrenomonadales</taxon>
        <taxon>Geminigeraceae</taxon>
        <taxon>Guillardia</taxon>
    </lineage>
</organism>
<reference evidence="2" key="1">
    <citation type="submission" date="2021-01" db="EMBL/GenBank/DDBJ databases">
        <authorList>
            <person name="Corre E."/>
            <person name="Pelletier E."/>
            <person name="Niang G."/>
            <person name="Scheremetjew M."/>
            <person name="Finn R."/>
            <person name="Kale V."/>
            <person name="Holt S."/>
            <person name="Cochrane G."/>
            <person name="Meng A."/>
            <person name="Brown T."/>
            <person name="Cohen L."/>
        </authorList>
    </citation>
    <scope>NUCLEOTIDE SEQUENCE</scope>
    <source>
        <strain evidence="2">CCMP 2712</strain>
    </source>
</reference>
<dbReference type="EMBL" id="HBKN01000525">
    <property type="protein sequence ID" value="CAE2191125.1"/>
    <property type="molecule type" value="Transcribed_RNA"/>
</dbReference>
<protein>
    <submittedName>
        <fullName evidence="2">Uncharacterized protein</fullName>
    </submittedName>
</protein>
<evidence type="ECO:0000256" key="1">
    <source>
        <dbReference type="SAM" id="MobiDB-lite"/>
    </source>
</evidence>
<dbReference type="GO" id="GO:0009982">
    <property type="term" value="F:pseudouridine synthase activity"/>
    <property type="evidence" value="ECO:0007669"/>
    <property type="project" value="InterPro"/>
</dbReference>
<feature type="compositionally biased region" description="Basic residues" evidence="1">
    <location>
        <begin position="159"/>
        <end position="175"/>
    </location>
</feature>
<dbReference type="AlphaFoldDB" id="A0A7S4LZM8"/>
<dbReference type="InterPro" id="IPR020095">
    <property type="entry name" value="PsdUridine_synth_TruA_C"/>
</dbReference>
<name>A0A7S4LZM8_GUITH</name>
<sequence length="175" mass="20598">MYHQIRKMIGLSILIIQAGLDHRKSIEGVFRGVPLPGKDKVSSFRLAPAEPLFLDHINFKYDKIKSFLENPSIMYKNDAFKRNTIIPHVYKESIKPILDFIQELSGSTGSDVHVLRKHMQKDEKHLLAQQKRDRQEAQRKQGSKEENEREMRREEQNKKLSKKEQRHLRRQQASA</sequence>
<proteinExistence type="predicted"/>
<feature type="region of interest" description="Disordered" evidence="1">
    <location>
        <begin position="126"/>
        <end position="175"/>
    </location>
</feature>
<dbReference type="GO" id="GO:0003723">
    <property type="term" value="F:RNA binding"/>
    <property type="evidence" value="ECO:0007669"/>
    <property type="project" value="InterPro"/>
</dbReference>